<sequence length="1483" mass="166335">MPAPAGLMAALQAKQAGGGPKIGGPRLPPPPPAKKKKEESTAIIPEGKLFHFDTEKEHVLMDLAKQEPLLTQDSNGNANVDILVPLAPCVYRMTDYTIAKKQPIEMRRCIIKLGVLRCLQRECKTMNNLLWSRLSPSSDNAFGAIDLDADSEDQVIKLIGGTIEEDELGKVRFMELLSNCGVFQKVSELILKRAGVAHERVTNNDTIDDENNPFEIPQIRVDGLDDFLAELEKLNPSLQKARDEILETQTVSFYPGLGELFTPGAQLVCHPEGMEGSPLGCSCVQSWYTEELNKATNTMKRRFILVIEFMVSVGDEVVFVAASDVYPEFHDPSRNVPIKDLTHRKLLPNQNPADQDLLDRLQQRGEFYASVATHNHYLEYQSDCFFPIIRGGWSNNAVRPLSKGGRVMIDVKRGILEGHIPVRGTSDGMSDTVKEAIKLFEQNKRTGIAVPFRTAILPGFDGSEKKKDLFGEEQGDSDRPHLWQTWPMLTGFSFTARVWGKLLLSLPKSKSPAAPQDPLMSPRRASANKLGVQRGGLGGEGKAGNCGYIQFQEKAFEQLVLAEDKKELIRAVARNAGGGPRFDEEDSDDDYDDDEDDEIGLDVVANKGAASIFLLHGPPGCGKTLTAEAIAELLKKPLYVVTAGDLGITAAEVEKTLGSVLELCQTWDALVLIDEADVFLEARNSTEIQRNALVCVMLRLLEYYSGCLFLSSNRAASSIDPAIASRITVMLGYPSLDESGRTKVWTNLIGLVPEHPIDPETGEMPHKIAKSSRRAAKYRVPFSDEDYQELGAAYLLNGRQIKNSIILARALARERGLPLSKPILKRAVTAVVGSKKNAMMKPQGKIKRSAVTMIIWAMVIIALFLAMLLSATQVWTSHTHEDKIVAGPLIEAPVSVSSLQRNKTSSSSTAVVEVFPLLPYSESLQILSPTPPAAKRPKLLLGIVSHGFQYKRNKQRRRVIRHTYLKYAETLSGTKICRKDEVIANPEILEECDVVYAFLLVEALHSQYASKEIQADFRKYEPDSIYLPPKIQDDFVILSEWIKWCHNYFGTAEHPFLLDKMHYVGLISAQVNIYPTPFFKKNELFKQYSPSTFAGIPVGDSNKKFEDDFLCFSRDMVGYLKEPPQMPNKPKEEEEENMAVEPLAQRVSKHLKKKVKADDGRKIKRMGVKGLPFCGAMAFPSLEYWDQYMERVFKYEDKSEETLIRTVHNNTIPTFQGKPRFLMGIFTTNTSDLEEERRKVIRETWLPSYSTSETPHRICSLQQLLKKEIKQSDCQVAYTFVMGANETAPYTLPMTTPLEAMTVPGSEPDAVYLNIKENMEDGKTETWFHFVEVMSKVLYFDYVGKMDTDTLLYTDTFFEETKDWPTFPDNARVYAGQLAIKGDGIIPIGPLPLNGINYMYGRIYMMSPDLARFVSSDECDRKRWGTQSEDISMGNYVHSHRLPIHLKRLSKFCIVHPIKEPAAFKATWEQDDQEEEEVDLVGI</sequence>
<evidence type="ECO:0000256" key="8">
    <source>
        <dbReference type="ARBA" id="ARBA00023034"/>
    </source>
</evidence>
<evidence type="ECO:0000259" key="11">
    <source>
        <dbReference type="SMART" id="SM00382"/>
    </source>
</evidence>
<dbReference type="InterPro" id="IPR027417">
    <property type="entry name" value="P-loop_NTPase"/>
</dbReference>
<evidence type="ECO:0000256" key="10">
    <source>
        <dbReference type="SAM" id="MobiDB-lite"/>
    </source>
</evidence>
<gene>
    <name evidence="12" type="ORF">CYCCA115_LOCUS15321</name>
</gene>
<feature type="domain" description="AAA+ ATPase" evidence="11">
    <location>
        <begin position="609"/>
        <end position="737"/>
    </location>
</feature>
<keyword evidence="5" id="KW-0812">Transmembrane</keyword>
<dbReference type="SUPFAM" id="SSF52540">
    <property type="entry name" value="P-loop containing nucleoside triphosphate hydrolases"/>
    <property type="match status" value="1"/>
</dbReference>
<keyword evidence="9" id="KW-0472">Membrane</keyword>
<dbReference type="GO" id="GO:0016758">
    <property type="term" value="F:hexosyltransferase activity"/>
    <property type="evidence" value="ECO:0007669"/>
    <property type="project" value="InterPro"/>
</dbReference>
<keyword evidence="8" id="KW-0333">Golgi apparatus</keyword>
<keyword evidence="3" id="KW-0328">Glycosyltransferase</keyword>
<dbReference type="GO" id="GO:0005524">
    <property type="term" value="F:ATP binding"/>
    <property type="evidence" value="ECO:0007669"/>
    <property type="project" value="InterPro"/>
</dbReference>
<comment type="similarity">
    <text evidence="2">Belongs to the glycosyltransferase 31 family.</text>
</comment>
<dbReference type="Proteomes" id="UP001295423">
    <property type="component" value="Unassembled WGS sequence"/>
</dbReference>
<keyword evidence="6" id="KW-0735">Signal-anchor</keyword>
<dbReference type="InterPro" id="IPR003959">
    <property type="entry name" value="ATPase_AAA_core"/>
</dbReference>
<reference evidence="12" key="1">
    <citation type="submission" date="2023-08" db="EMBL/GenBank/DDBJ databases">
        <authorList>
            <person name="Audoor S."/>
            <person name="Bilcke G."/>
        </authorList>
    </citation>
    <scope>NUCLEOTIDE SEQUENCE</scope>
</reference>
<keyword evidence="13" id="KW-1185">Reference proteome</keyword>
<protein>
    <recommendedName>
        <fullName evidence="11">AAA+ ATPase domain-containing protein</fullName>
    </recommendedName>
</protein>
<comment type="caution">
    <text evidence="12">The sequence shown here is derived from an EMBL/GenBank/DDBJ whole genome shotgun (WGS) entry which is preliminary data.</text>
</comment>
<dbReference type="GO" id="GO:0000139">
    <property type="term" value="C:Golgi membrane"/>
    <property type="evidence" value="ECO:0007669"/>
    <property type="project" value="UniProtKB-SubCell"/>
</dbReference>
<dbReference type="GO" id="GO:0016887">
    <property type="term" value="F:ATP hydrolysis activity"/>
    <property type="evidence" value="ECO:0007669"/>
    <property type="project" value="InterPro"/>
</dbReference>
<evidence type="ECO:0000256" key="2">
    <source>
        <dbReference type="ARBA" id="ARBA00008661"/>
    </source>
</evidence>
<comment type="subcellular location">
    <subcellularLocation>
        <location evidence="1">Golgi apparatus membrane</location>
        <topology evidence="1">Single-pass type II membrane protein</topology>
    </subcellularLocation>
</comment>
<dbReference type="Gene3D" id="3.40.50.300">
    <property type="entry name" value="P-loop containing nucleotide triphosphate hydrolases"/>
    <property type="match status" value="1"/>
</dbReference>
<dbReference type="EMBL" id="CAKOGP040001869">
    <property type="protein sequence ID" value="CAJ1954729.1"/>
    <property type="molecule type" value="Genomic_DNA"/>
</dbReference>
<accession>A0AAD2JIZ4</accession>
<keyword evidence="7" id="KW-1133">Transmembrane helix</keyword>
<evidence type="ECO:0000313" key="12">
    <source>
        <dbReference type="EMBL" id="CAJ1954729.1"/>
    </source>
</evidence>
<name>A0AAD2JIZ4_9STRA</name>
<organism evidence="12 13">
    <name type="scientific">Cylindrotheca closterium</name>
    <dbReference type="NCBI Taxonomy" id="2856"/>
    <lineage>
        <taxon>Eukaryota</taxon>
        <taxon>Sar</taxon>
        <taxon>Stramenopiles</taxon>
        <taxon>Ochrophyta</taxon>
        <taxon>Bacillariophyta</taxon>
        <taxon>Bacillariophyceae</taxon>
        <taxon>Bacillariophycidae</taxon>
        <taxon>Bacillariales</taxon>
        <taxon>Bacillariaceae</taxon>
        <taxon>Cylindrotheca</taxon>
    </lineage>
</organism>
<evidence type="ECO:0000256" key="7">
    <source>
        <dbReference type="ARBA" id="ARBA00022989"/>
    </source>
</evidence>
<evidence type="ECO:0000256" key="5">
    <source>
        <dbReference type="ARBA" id="ARBA00022692"/>
    </source>
</evidence>
<dbReference type="PANTHER" id="PTHR46411">
    <property type="entry name" value="FAMILY ATPASE, PUTATIVE-RELATED"/>
    <property type="match status" value="1"/>
</dbReference>
<evidence type="ECO:0000256" key="9">
    <source>
        <dbReference type="ARBA" id="ARBA00023136"/>
    </source>
</evidence>
<proteinExistence type="inferred from homology"/>
<evidence type="ECO:0000313" key="13">
    <source>
        <dbReference type="Proteomes" id="UP001295423"/>
    </source>
</evidence>
<dbReference type="InterPro" id="IPR002659">
    <property type="entry name" value="Glyco_trans_31"/>
</dbReference>
<evidence type="ECO:0000256" key="3">
    <source>
        <dbReference type="ARBA" id="ARBA00022676"/>
    </source>
</evidence>
<dbReference type="Pfam" id="PF00004">
    <property type="entry name" value="AAA"/>
    <property type="match status" value="1"/>
</dbReference>
<evidence type="ECO:0000256" key="4">
    <source>
        <dbReference type="ARBA" id="ARBA00022679"/>
    </source>
</evidence>
<keyword evidence="4" id="KW-0808">Transferase</keyword>
<dbReference type="PANTHER" id="PTHR46411:SF3">
    <property type="entry name" value="AAA+ ATPASE DOMAIN-CONTAINING PROTEIN"/>
    <property type="match status" value="1"/>
</dbReference>
<dbReference type="Pfam" id="PF01762">
    <property type="entry name" value="Galactosyl_T"/>
    <property type="match status" value="1"/>
</dbReference>
<feature type="region of interest" description="Disordered" evidence="10">
    <location>
        <begin position="1"/>
        <end position="40"/>
    </location>
</feature>
<evidence type="ECO:0000256" key="6">
    <source>
        <dbReference type="ARBA" id="ARBA00022968"/>
    </source>
</evidence>
<dbReference type="SMART" id="SM00382">
    <property type="entry name" value="AAA"/>
    <property type="match status" value="1"/>
</dbReference>
<dbReference type="CDD" id="cd19481">
    <property type="entry name" value="RecA-like_protease"/>
    <property type="match status" value="1"/>
</dbReference>
<dbReference type="InterPro" id="IPR003593">
    <property type="entry name" value="AAA+_ATPase"/>
</dbReference>
<evidence type="ECO:0000256" key="1">
    <source>
        <dbReference type="ARBA" id="ARBA00004323"/>
    </source>
</evidence>